<dbReference type="Gene3D" id="3.40.50.12170">
    <property type="entry name" value="Uncharacterised protein PF07075, DUF1343"/>
    <property type="match status" value="1"/>
</dbReference>
<protein>
    <recommendedName>
        <fullName evidence="5">DUF1343 domain-containing protein</fullName>
    </recommendedName>
</protein>
<dbReference type="EMBL" id="AP012051">
    <property type="protein sequence ID" value="BAL80422.1"/>
    <property type="molecule type" value="Genomic_DNA"/>
</dbReference>
<dbReference type="GO" id="GO:0033922">
    <property type="term" value="F:peptidoglycan beta-N-acetylmuramidase activity"/>
    <property type="evidence" value="ECO:0007669"/>
    <property type="project" value="InterPro"/>
</dbReference>
<dbReference type="KEGG" id="cex:CSE_02960"/>
<dbReference type="OrthoDB" id="9801061at2"/>
<dbReference type="Gene3D" id="3.90.1150.140">
    <property type="match status" value="1"/>
</dbReference>
<dbReference type="InterPro" id="IPR048503">
    <property type="entry name" value="NamZ_C"/>
</dbReference>
<dbReference type="PANTHER" id="PTHR42915">
    <property type="entry name" value="HYPOTHETICAL 460 KDA PROTEIN IN FEUA-SIGW INTERGENIC REGION [PRECURSOR]"/>
    <property type="match status" value="1"/>
</dbReference>
<evidence type="ECO:0000259" key="1">
    <source>
        <dbReference type="Pfam" id="PF07075"/>
    </source>
</evidence>
<evidence type="ECO:0008006" key="5">
    <source>
        <dbReference type="Google" id="ProtNLM"/>
    </source>
</evidence>
<dbReference type="Proteomes" id="UP000004793">
    <property type="component" value="Chromosome"/>
</dbReference>
<reference evidence="3 4" key="1">
    <citation type="submission" date="2011-01" db="EMBL/GenBank/DDBJ databases">
        <title>Whole genome sequence of Caldisericum exile AZM16c01.</title>
        <authorList>
            <person name="Narita-Yamada S."/>
            <person name="Kawakoshi A."/>
            <person name="Nakamura S."/>
            <person name="Sasagawa M."/>
            <person name="Fukada J."/>
            <person name="Sekine M."/>
            <person name="Kato Y."/>
            <person name="Fukai R."/>
            <person name="Sasaki K."/>
            <person name="Hanamaki A."/>
            <person name="Narita H."/>
            <person name="Konno Y."/>
            <person name="Mori K."/>
            <person name="Yamazaki S."/>
            <person name="Suzuki K."/>
            <person name="Fujita N."/>
        </authorList>
    </citation>
    <scope>NUCLEOTIDE SEQUENCE [LARGE SCALE GENOMIC DNA]</scope>
    <source>
        <strain evidence="4">DSM 21853 / NBRC 104410 / AZM16c01</strain>
    </source>
</reference>
<dbReference type="RefSeq" id="WP_014452829.1">
    <property type="nucleotide sequence ID" value="NC_017096.1"/>
</dbReference>
<gene>
    <name evidence="3" type="ordered locus">CSE_02960</name>
</gene>
<keyword evidence="4" id="KW-1185">Reference proteome</keyword>
<accession>A0A7U6JGL5</accession>
<name>A0A7U6JGL5_CALEA</name>
<evidence type="ECO:0000259" key="2">
    <source>
        <dbReference type="Pfam" id="PF20732"/>
    </source>
</evidence>
<dbReference type="InterPro" id="IPR048502">
    <property type="entry name" value="NamZ_N"/>
</dbReference>
<dbReference type="Pfam" id="PF20732">
    <property type="entry name" value="NamZ_C"/>
    <property type="match status" value="1"/>
</dbReference>
<organism evidence="3 4">
    <name type="scientific">Caldisericum exile (strain DSM 21853 / NBRC 104410 / AZM16c01)</name>
    <dbReference type="NCBI Taxonomy" id="511051"/>
    <lineage>
        <taxon>Bacteria</taxon>
        <taxon>Pseudomonadati</taxon>
        <taxon>Caldisericota/Cryosericota group</taxon>
        <taxon>Caldisericota</taxon>
        <taxon>Caldisericia</taxon>
        <taxon>Caldisericales</taxon>
        <taxon>Caldisericaceae</taxon>
        <taxon>Caldisericum</taxon>
    </lineage>
</organism>
<dbReference type="Pfam" id="PF07075">
    <property type="entry name" value="NamZ_N"/>
    <property type="match status" value="1"/>
</dbReference>
<sequence>MAKIGIDKVKSSFKNFALFTNASGVDSMFRRNIEILDPLFVIVGEHGMYLEVDRGKDFESYYEYFSGKKIYPIYPTFKEDLLDGVDGVLVDIQDVGVRCFTYVHNIKSIIEMAAKKHLKVVVFDRFNPVGKAFGSSCHTDSIVCPKDIPFLYGVSVGSLAKFFGRKFGAEIEVFETEGNPTYEEMEKFLSNVSQNLNSFQSVLLYPSLVLLEGFKYVSVGRGTNKPFRMVLLEDKRIAKEFVEFLKSLDLKGVLFHETIQKPCFDTLRGEILYGVEFFVYDKDNFDQMFFGFNLVKFFFDNGFEFSKDDSGNLYLDLIYPNLIENLELGNIYKFYEEERIKGSVFLNEIYK</sequence>
<feature type="domain" description="Peptidoglycan beta-N-acetylmuramidase NamZ N-terminal" evidence="1">
    <location>
        <begin position="17"/>
        <end position="178"/>
    </location>
</feature>
<dbReference type="PANTHER" id="PTHR42915:SF1">
    <property type="entry name" value="PEPTIDOGLYCAN BETA-N-ACETYLMURAMIDASE NAMZ"/>
    <property type="match status" value="1"/>
</dbReference>
<dbReference type="InterPro" id="IPR008302">
    <property type="entry name" value="NamZ"/>
</dbReference>
<evidence type="ECO:0000313" key="4">
    <source>
        <dbReference type="Proteomes" id="UP000004793"/>
    </source>
</evidence>
<dbReference type="AlphaFoldDB" id="A0A7U6JGL5"/>
<evidence type="ECO:0000313" key="3">
    <source>
        <dbReference type="EMBL" id="BAL80422.1"/>
    </source>
</evidence>
<proteinExistence type="predicted"/>
<feature type="domain" description="Peptidoglycan beta-N-acetylmuramidase NamZ C-terminal" evidence="2">
    <location>
        <begin position="203"/>
        <end position="298"/>
    </location>
</feature>